<reference evidence="5 8" key="1">
    <citation type="submission" date="2018-01" db="EMBL/GenBank/DDBJ databases">
        <authorList>
            <person name="Paulsen S."/>
            <person name="Gram L.K."/>
        </authorList>
    </citation>
    <scope>NUCLEOTIDE SEQUENCE [LARGE SCALE GENOMIC DNA]</scope>
    <source>
        <strain evidence="5 8">S3790</strain>
        <strain evidence="6">S3895</strain>
    </source>
</reference>
<gene>
    <name evidence="5" type="ORF">CWC19_12985</name>
    <name evidence="6" type="ORF">CWC20_01580</name>
</gene>
<dbReference type="PROSITE" id="PS01124">
    <property type="entry name" value="HTH_ARAC_FAMILY_2"/>
    <property type="match status" value="1"/>
</dbReference>
<dbReference type="SMART" id="SM00342">
    <property type="entry name" value="HTH_ARAC"/>
    <property type="match status" value="1"/>
</dbReference>
<evidence type="ECO:0000313" key="5">
    <source>
        <dbReference type="EMBL" id="TMO67652.1"/>
    </source>
</evidence>
<keyword evidence="1" id="KW-0805">Transcription regulation</keyword>
<organism evidence="5 8">
    <name type="scientific">Pseudoalteromonas aurantia</name>
    <dbReference type="NCBI Taxonomy" id="43654"/>
    <lineage>
        <taxon>Bacteria</taxon>
        <taxon>Pseudomonadati</taxon>
        <taxon>Pseudomonadota</taxon>
        <taxon>Gammaproteobacteria</taxon>
        <taxon>Alteromonadales</taxon>
        <taxon>Pseudoalteromonadaceae</taxon>
        <taxon>Pseudoalteromonas</taxon>
    </lineage>
</organism>
<dbReference type="Proteomes" id="UP000307164">
    <property type="component" value="Unassembled WGS sequence"/>
</dbReference>
<keyword evidence="2" id="KW-0238">DNA-binding</keyword>
<dbReference type="Proteomes" id="UP000307217">
    <property type="component" value="Unassembled WGS sequence"/>
</dbReference>
<dbReference type="SUPFAM" id="SSF46689">
    <property type="entry name" value="Homeodomain-like"/>
    <property type="match status" value="2"/>
</dbReference>
<proteinExistence type="predicted"/>
<dbReference type="EMBL" id="PNBW01000013">
    <property type="protein sequence ID" value="TMO78457.1"/>
    <property type="molecule type" value="Genomic_DNA"/>
</dbReference>
<name>A0A5S3V7F1_9GAMM</name>
<evidence type="ECO:0000313" key="6">
    <source>
        <dbReference type="EMBL" id="TMO78457.1"/>
    </source>
</evidence>
<feature type="domain" description="HTH araC/xylS-type" evidence="4">
    <location>
        <begin position="183"/>
        <end position="281"/>
    </location>
</feature>
<dbReference type="InterPro" id="IPR011051">
    <property type="entry name" value="RmlC_Cupin_sf"/>
</dbReference>
<dbReference type="Gene3D" id="1.10.10.60">
    <property type="entry name" value="Homeodomain-like"/>
    <property type="match status" value="2"/>
</dbReference>
<evidence type="ECO:0000313" key="7">
    <source>
        <dbReference type="Proteomes" id="UP000307164"/>
    </source>
</evidence>
<keyword evidence="3" id="KW-0804">Transcription</keyword>
<dbReference type="RefSeq" id="WP_138592267.1">
    <property type="nucleotide sequence ID" value="NZ_PNBW01000013.1"/>
</dbReference>
<protein>
    <submittedName>
        <fullName evidence="5">AraC family transcriptional regulator</fullName>
    </submittedName>
</protein>
<reference evidence="7 8" key="2">
    <citation type="submission" date="2019-06" db="EMBL/GenBank/DDBJ databases">
        <title>Co-occurence of chitin degradation, pigmentation and bioactivity in marine Pseudoalteromonas.</title>
        <authorList>
            <person name="Sonnenschein E.C."/>
            <person name="Bech P.K."/>
        </authorList>
    </citation>
    <scope>NUCLEOTIDE SEQUENCE [LARGE SCALE GENOMIC DNA]</scope>
    <source>
        <strain evidence="8">S3790</strain>
        <strain evidence="7">S3895</strain>
    </source>
</reference>
<dbReference type="AlphaFoldDB" id="A0A5S3V7F1"/>
<dbReference type="OrthoDB" id="9816011at2"/>
<dbReference type="PANTHER" id="PTHR43280">
    <property type="entry name" value="ARAC-FAMILY TRANSCRIPTIONAL REGULATOR"/>
    <property type="match status" value="1"/>
</dbReference>
<evidence type="ECO:0000259" key="4">
    <source>
        <dbReference type="PROSITE" id="PS01124"/>
    </source>
</evidence>
<dbReference type="SUPFAM" id="SSF51182">
    <property type="entry name" value="RmlC-like cupins"/>
    <property type="match status" value="1"/>
</dbReference>
<dbReference type="Pfam" id="PF12833">
    <property type="entry name" value="HTH_18"/>
    <property type="match status" value="1"/>
</dbReference>
<evidence type="ECO:0000256" key="2">
    <source>
        <dbReference type="ARBA" id="ARBA00023125"/>
    </source>
</evidence>
<dbReference type="GO" id="GO:0003700">
    <property type="term" value="F:DNA-binding transcription factor activity"/>
    <property type="evidence" value="ECO:0007669"/>
    <property type="project" value="InterPro"/>
</dbReference>
<keyword evidence="7" id="KW-1185">Reference proteome</keyword>
<reference evidence="5" key="3">
    <citation type="submission" date="2019-09" db="EMBL/GenBank/DDBJ databases">
        <title>Co-occurence of chitin degradation, pigmentation and bioactivity in marine Pseudoalteromonas.</title>
        <authorList>
            <person name="Sonnenschein E.C."/>
            <person name="Bech P.K."/>
        </authorList>
    </citation>
    <scope>NUCLEOTIDE SEQUENCE</scope>
    <source>
        <strain evidence="5">S3790</strain>
        <strain evidence="6">S3895</strain>
    </source>
</reference>
<dbReference type="InterPro" id="IPR009057">
    <property type="entry name" value="Homeodomain-like_sf"/>
</dbReference>
<accession>A0A5S3V7F1</accession>
<dbReference type="GO" id="GO:0043565">
    <property type="term" value="F:sequence-specific DNA binding"/>
    <property type="evidence" value="ECO:0007669"/>
    <property type="project" value="InterPro"/>
</dbReference>
<dbReference type="PANTHER" id="PTHR43280:SF27">
    <property type="entry name" value="TRANSCRIPTIONAL REGULATOR MTLR"/>
    <property type="match status" value="1"/>
</dbReference>
<evidence type="ECO:0000313" key="8">
    <source>
        <dbReference type="Proteomes" id="UP000307217"/>
    </source>
</evidence>
<evidence type="ECO:0000256" key="1">
    <source>
        <dbReference type="ARBA" id="ARBA00023015"/>
    </source>
</evidence>
<sequence>MRALCEKIIPSDNCSWRYCLYKLNEIPFNWHYHAEYEICLTLNSQGVSHIGDHIAPYGDFDLVLLGPDLPHTWQSQPNHDGTEQLVHVAQVPSQWIEGLVQNNPELADLNHLLRKARCGVRFSEQTAKSLLPLFETIGSADPLHRFNLLMSLLYTLSTNESQTLSSQEFSFPRTLDPAKDKFEKVLNYIYDNYCDPLSVDSLAQYTHMSTNHFHRFFKKRTECTVTEFINQLRIAKACKLLVNSSVPISVISDQCGFNNISNFNRRFLAIKLCTPSEFRSRIHQATLI</sequence>
<comment type="caution">
    <text evidence="5">The sequence shown here is derived from an EMBL/GenBank/DDBJ whole genome shotgun (WGS) entry which is preliminary data.</text>
</comment>
<evidence type="ECO:0000256" key="3">
    <source>
        <dbReference type="ARBA" id="ARBA00023163"/>
    </source>
</evidence>
<dbReference type="InterPro" id="IPR018060">
    <property type="entry name" value="HTH_AraC"/>
</dbReference>
<dbReference type="EMBL" id="PNBX01000053">
    <property type="protein sequence ID" value="TMO67652.1"/>
    <property type="molecule type" value="Genomic_DNA"/>
</dbReference>